<protein>
    <submittedName>
        <fullName evidence="1">Phosphotransferase family protein</fullName>
    </submittedName>
</protein>
<organism evidence="1 2">
    <name type="scientific">Tractidigestivibacter montrealensis</name>
    <dbReference type="NCBI Taxonomy" id="2972466"/>
    <lineage>
        <taxon>Bacteria</taxon>
        <taxon>Bacillati</taxon>
        <taxon>Actinomycetota</taxon>
        <taxon>Coriobacteriia</taxon>
        <taxon>Coriobacteriales</taxon>
        <taxon>Atopobiaceae</taxon>
        <taxon>Tractidigestivibacter</taxon>
    </lineage>
</organism>
<reference evidence="1 2" key="1">
    <citation type="submission" date="2022-08" db="EMBL/GenBank/DDBJ databases">
        <title>Tractidigestivibacter montrealensis type strain KD21.</title>
        <authorList>
            <person name="Diop K."/>
            <person name="Richard C."/>
            <person name="Routy B."/>
        </authorList>
    </citation>
    <scope>NUCLEOTIDE SEQUENCE [LARGE SCALE GENOMIC DNA]</scope>
    <source>
        <strain evidence="1 2">KD21</strain>
    </source>
</reference>
<gene>
    <name evidence="1" type="ORF">NVS32_05160</name>
</gene>
<evidence type="ECO:0000313" key="1">
    <source>
        <dbReference type="EMBL" id="MCR9036337.1"/>
    </source>
</evidence>
<dbReference type="PANTHER" id="PTHR22603">
    <property type="entry name" value="CHOLINE/ETHANOALAMINE KINASE"/>
    <property type="match status" value="1"/>
</dbReference>
<keyword evidence="2" id="KW-1185">Reference proteome</keyword>
<dbReference type="RefSeq" id="WP_258498945.1">
    <property type="nucleotide sequence ID" value="NZ_JANSKA010000003.1"/>
</dbReference>
<dbReference type="InterPro" id="IPR011009">
    <property type="entry name" value="Kinase-like_dom_sf"/>
</dbReference>
<proteinExistence type="predicted"/>
<dbReference type="PANTHER" id="PTHR22603:SF66">
    <property type="entry name" value="ETHANOLAMINE KINASE"/>
    <property type="match status" value="1"/>
</dbReference>
<evidence type="ECO:0000313" key="2">
    <source>
        <dbReference type="Proteomes" id="UP001204320"/>
    </source>
</evidence>
<dbReference type="EMBL" id="JANSKA010000003">
    <property type="protein sequence ID" value="MCR9036337.1"/>
    <property type="molecule type" value="Genomic_DNA"/>
</dbReference>
<dbReference type="Pfam" id="PF01633">
    <property type="entry name" value="Choline_kinase"/>
    <property type="match status" value="1"/>
</dbReference>
<dbReference type="SUPFAM" id="SSF56112">
    <property type="entry name" value="Protein kinase-like (PK-like)"/>
    <property type="match status" value="1"/>
</dbReference>
<dbReference type="CDD" id="cd05151">
    <property type="entry name" value="ChoK-like"/>
    <property type="match status" value="1"/>
</dbReference>
<dbReference type="Gene3D" id="3.30.200.20">
    <property type="entry name" value="Phosphorylase Kinase, domain 1"/>
    <property type="match status" value="1"/>
</dbReference>
<accession>A0ABT1Z810</accession>
<name>A0ABT1Z810_9ACTN</name>
<comment type="caution">
    <text evidence="1">The sequence shown here is derived from an EMBL/GenBank/DDBJ whole genome shotgun (WGS) entry which is preliminary data.</text>
</comment>
<dbReference type="Proteomes" id="UP001204320">
    <property type="component" value="Unassembled WGS sequence"/>
</dbReference>
<dbReference type="Gene3D" id="3.90.1200.10">
    <property type="match status" value="1"/>
</dbReference>
<sequence>MPQATVAANVQPIDPETLGNICSTLGCTPQDVTEFSPIDEGLTNESFRFVAGGKPYVYRKPGAGTEKIISREGEAFAQGIAAELGLDRTFIYENPKQGWKISHFVEGCKPFDYHNDAHVSRAMEMARELHSCGVTSKWSFDIFKNTEGILELLNNDEKARYDDFDRIGARIASLEERVRATSAVPVLCHNDFYDPNFLVRGTDISLIDWEYAGMSDYASDLGTFICCSDYSYEEALEVLCQYFQREPTGEELFHCISYVAFAAWYWFVWALYKDQCGDPVGDWQDLWHRYASEYGSRAAQLVQEL</sequence>